<evidence type="ECO:0000313" key="2">
    <source>
        <dbReference type="EMBL" id="ROO30725.1"/>
    </source>
</evidence>
<organism evidence="2 3">
    <name type="scientific">Salinisphaera japonica YTM-1</name>
    <dbReference type="NCBI Taxonomy" id="1209778"/>
    <lineage>
        <taxon>Bacteria</taxon>
        <taxon>Pseudomonadati</taxon>
        <taxon>Pseudomonadota</taxon>
        <taxon>Gammaproteobacteria</taxon>
        <taxon>Salinisphaerales</taxon>
        <taxon>Salinisphaeraceae</taxon>
        <taxon>Salinisphaera</taxon>
    </lineage>
</organism>
<dbReference type="InterPro" id="IPR003111">
    <property type="entry name" value="Lon_prtase_N"/>
</dbReference>
<dbReference type="Proteomes" id="UP000285310">
    <property type="component" value="Unassembled WGS sequence"/>
</dbReference>
<evidence type="ECO:0000313" key="3">
    <source>
        <dbReference type="Proteomes" id="UP000285310"/>
    </source>
</evidence>
<dbReference type="SUPFAM" id="SSF88697">
    <property type="entry name" value="PUA domain-like"/>
    <property type="match status" value="1"/>
</dbReference>
<dbReference type="EMBL" id="AYKG01000010">
    <property type="protein sequence ID" value="ROO30725.1"/>
    <property type="molecule type" value="Genomic_DNA"/>
</dbReference>
<gene>
    <name evidence="2" type="ORF">SAJA_04295</name>
</gene>
<dbReference type="Pfam" id="PF02190">
    <property type="entry name" value="LON_substr_bdg"/>
    <property type="match status" value="1"/>
</dbReference>
<dbReference type="OrthoDB" id="8558970at2"/>
<dbReference type="InterPro" id="IPR046336">
    <property type="entry name" value="Lon_prtase_N_sf"/>
</dbReference>
<feature type="domain" description="Lon N-terminal" evidence="1">
    <location>
        <begin position="8"/>
        <end position="194"/>
    </location>
</feature>
<dbReference type="PROSITE" id="PS51787">
    <property type="entry name" value="LON_N"/>
    <property type="match status" value="1"/>
</dbReference>
<dbReference type="InParanoid" id="A0A423PYN4"/>
<proteinExistence type="predicted"/>
<reference evidence="2 3" key="1">
    <citation type="submission" date="2013-10" db="EMBL/GenBank/DDBJ databases">
        <title>Salinisphaera japonica YTM-1 Genome Sequencing.</title>
        <authorList>
            <person name="Lai Q."/>
            <person name="Li C."/>
            <person name="Shao Z."/>
        </authorList>
    </citation>
    <scope>NUCLEOTIDE SEQUENCE [LARGE SCALE GENOMIC DNA]</scope>
    <source>
        <strain evidence="2 3">YTM-1</strain>
    </source>
</reference>
<dbReference type="PANTHER" id="PTHR46732">
    <property type="entry name" value="ATP-DEPENDENT PROTEASE LA (LON) DOMAIN PROTEIN"/>
    <property type="match status" value="1"/>
</dbReference>
<name>A0A423PYN4_9GAMM</name>
<protein>
    <submittedName>
        <fullName evidence="2">Peptidase S16</fullName>
    </submittedName>
</protein>
<dbReference type="AlphaFoldDB" id="A0A423PYN4"/>
<dbReference type="Gene3D" id="1.10.4060.10">
    <property type="entry name" value="BPP1347 like domain"/>
    <property type="match status" value="1"/>
</dbReference>
<sequence>MAPSSAEHPVFPLSTVVFPGGVLPMRIFEPRYLDMVSHCMREASSFVICAAQAVEDGGFAAPRAMGTEVRIIDFDRLDDGALGITVQGQARVALDNARCAADGLWWARMRSQIEADDAPCPIEFTQLKQIAAALIDQTGLPYPEAERRYESAAWLSARLTELLPFDAATKHELLAMDDPAERLQRIRPMIEIENTGRRAE</sequence>
<accession>A0A423PYN4</accession>
<evidence type="ECO:0000259" key="1">
    <source>
        <dbReference type="PROSITE" id="PS51787"/>
    </source>
</evidence>
<dbReference type="SMART" id="SM00464">
    <property type="entry name" value="LON"/>
    <property type="match status" value="1"/>
</dbReference>
<dbReference type="PANTHER" id="PTHR46732:SF8">
    <property type="entry name" value="ATP-DEPENDENT PROTEASE LA (LON) DOMAIN PROTEIN"/>
    <property type="match status" value="1"/>
</dbReference>
<comment type="caution">
    <text evidence="2">The sequence shown here is derived from an EMBL/GenBank/DDBJ whole genome shotgun (WGS) entry which is preliminary data.</text>
</comment>
<dbReference type="RefSeq" id="WP_123657407.1">
    <property type="nucleotide sequence ID" value="NZ_AYKG01000010.1"/>
</dbReference>
<dbReference type="InterPro" id="IPR015947">
    <property type="entry name" value="PUA-like_sf"/>
</dbReference>
<dbReference type="Gene3D" id="2.30.130.40">
    <property type="entry name" value="LON domain-like"/>
    <property type="match status" value="1"/>
</dbReference>
<keyword evidence="3" id="KW-1185">Reference proteome</keyword>